<dbReference type="Pfam" id="PF21351">
    <property type="entry name" value="TetR_C_41"/>
    <property type="match status" value="1"/>
</dbReference>
<evidence type="ECO:0000256" key="3">
    <source>
        <dbReference type="ARBA" id="ARBA00023163"/>
    </source>
</evidence>
<evidence type="ECO:0000256" key="4">
    <source>
        <dbReference type="PROSITE-ProRule" id="PRU00335"/>
    </source>
</evidence>
<dbReference type="Gene3D" id="1.10.357.10">
    <property type="entry name" value="Tetracycline Repressor, domain 2"/>
    <property type="match status" value="1"/>
</dbReference>
<dbReference type="InterPro" id="IPR050109">
    <property type="entry name" value="HTH-type_TetR-like_transc_reg"/>
</dbReference>
<keyword evidence="7" id="KW-1185">Reference proteome</keyword>
<dbReference type="PRINTS" id="PR00455">
    <property type="entry name" value="HTHTETR"/>
</dbReference>
<dbReference type="Proteomes" id="UP000029443">
    <property type="component" value="Unassembled WGS sequence"/>
</dbReference>
<keyword evidence="1" id="KW-0805">Transcription regulation</keyword>
<name>A0ABR4WC64_9GAMM</name>
<protein>
    <submittedName>
        <fullName evidence="6">Transcriptional regulator</fullName>
    </submittedName>
</protein>
<feature type="DNA-binding region" description="H-T-H motif" evidence="4">
    <location>
        <begin position="35"/>
        <end position="54"/>
    </location>
</feature>
<keyword evidence="3" id="KW-0804">Transcription</keyword>
<dbReference type="PANTHER" id="PTHR30055:SF234">
    <property type="entry name" value="HTH-TYPE TRANSCRIPTIONAL REGULATOR BETI"/>
    <property type="match status" value="1"/>
</dbReference>
<evidence type="ECO:0000313" key="6">
    <source>
        <dbReference type="EMBL" id="KGD61019.1"/>
    </source>
</evidence>
<dbReference type="EMBL" id="ARXU01000006">
    <property type="protein sequence ID" value="KGD61019.1"/>
    <property type="molecule type" value="Genomic_DNA"/>
</dbReference>
<dbReference type="InterPro" id="IPR001647">
    <property type="entry name" value="HTH_TetR"/>
</dbReference>
<evidence type="ECO:0000313" key="7">
    <source>
        <dbReference type="Proteomes" id="UP000029443"/>
    </source>
</evidence>
<accession>A0ABR4WC64</accession>
<gene>
    <name evidence="6" type="ORF">T9A_01879</name>
</gene>
<dbReference type="InterPro" id="IPR049484">
    <property type="entry name" value="Rv0078-like_C"/>
</dbReference>
<dbReference type="Pfam" id="PF00440">
    <property type="entry name" value="TetR_N"/>
    <property type="match status" value="1"/>
</dbReference>
<dbReference type="PROSITE" id="PS50977">
    <property type="entry name" value="HTH_TETR_2"/>
    <property type="match status" value="1"/>
</dbReference>
<comment type="caution">
    <text evidence="6">The sequence shown here is derived from an EMBL/GenBank/DDBJ whole genome shotgun (WGS) entry which is preliminary data.</text>
</comment>
<dbReference type="SUPFAM" id="SSF46689">
    <property type="entry name" value="Homeodomain-like"/>
    <property type="match status" value="1"/>
</dbReference>
<proteinExistence type="predicted"/>
<dbReference type="InterPro" id="IPR009057">
    <property type="entry name" value="Homeodomain-like_sf"/>
</dbReference>
<feature type="domain" description="HTH tetR-type" evidence="5">
    <location>
        <begin position="12"/>
        <end position="72"/>
    </location>
</feature>
<organism evidence="6 7">
    <name type="scientific">Alcanivorax jadensis T9</name>
    <dbReference type="NCBI Taxonomy" id="1177181"/>
    <lineage>
        <taxon>Bacteria</taxon>
        <taxon>Pseudomonadati</taxon>
        <taxon>Pseudomonadota</taxon>
        <taxon>Gammaproteobacteria</taxon>
        <taxon>Oceanospirillales</taxon>
        <taxon>Alcanivoracaceae</taxon>
        <taxon>Alcanivorax</taxon>
    </lineage>
</organism>
<sequence>MSVKSPTPKFAEETRDTLIQEALELFARHGYAGTSIDRIAEKVSMTKGAVYYYFSSKKEVLIACYQLQAQWVAEAVGAVPETDNPWDDTLRLCDTFLDFVVSNGRHTMPLQEVITFLGWETWRDIDSSYTMGTLARTISRLQDGGWLKPYPRNLLNSMIYGVLVEAAINLASSPDDYTLQDMKTLIADFLGGMRA</sequence>
<keyword evidence="2 4" id="KW-0238">DNA-binding</keyword>
<evidence type="ECO:0000256" key="2">
    <source>
        <dbReference type="ARBA" id="ARBA00023125"/>
    </source>
</evidence>
<dbReference type="RefSeq" id="WP_035247605.1">
    <property type="nucleotide sequence ID" value="NZ_ARXU01000006.1"/>
</dbReference>
<dbReference type="PANTHER" id="PTHR30055">
    <property type="entry name" value="HTH-TYPE TRANSCRIPTIONAL REGULATOR RUTR"/>
    <property type="match status" value="1"/>
</dbReference>
<evidence type="ECO:0000256" key="1">
    <source>
        <dbReference type="ARBA" id="ARBA00023015"/>
    </source>
</evidence>
<evidence type="ECO:0000259" key="5">
    <source>
        <dbReference type="PROSITE" id="PS50977"/>
    </source>
</evidence>
<reference evidence="6 7" key="1">
    <citation type="submission" date="2012-09" db="EMBL/GenBank/DDBJ databases">
        <title>Genome Sequence of alkane-degrading Bacterium Alcanivorax jadensis T9.</title>
        <authorList>
            <person name="Lai Q."/>
            <person name="Shao Z."/>
        </authorList>
    </citation>
    <scope>NUCLEOTIDE SEQUENCE [LARGE SCALE GENOMIC DNA]</scope>
    <source>
        <strain evidence="6 7">T9</strain>
    </source>
</reference>